<evidence type="ECO:0000313" key="5">
    <source>
        <dbReference type="Proteomes" id="UP000501802"/>
    </source>
</evidence>
<dbReference type="Gene3D" id="3.40.50.1970">
    <property type="match status" value="1"/>
</dbReference>
<evidence type="ECO:0000313" key="4">
    <source>
        <dbReference type="EMBL" id="QIP13869.1"/>
    </source>
</evidence>
<comment type="similarity">
    <text evidence="1">Belongs to the iron-containing alcohol dehydrogenase family.</text>
</comment>
<evidence type="ECO:0000259" key="3">
    <source>
        <dbReference type="Pfam" id="PF00465"/>
    </source>
</evidence>
<feature type="domain" description="Alcohol dehydrogenase iron-type/glycerol dehydrogenase GldA" evidence="3">
    <location>
        <begin position="8"/>
        <end position="96"/>
    </location>
</feature>
<dbReference type="AlphaFoldDB" id="A0A6G9ANE6"/>
<gene>
    <name evidence="4" type="ORF">G8759_15245</name>
</gene>
<dbReference type="PANTHER" id="PTHR11496">
    <property type="entry name" value="ALCOHOL DEHYDROGENASE"/>
    <property type="match status" value="1"/>
</dbReference>
<keyword evidence="5" id="KW-1185">Reference proteome</keyword>
<evidence type="ECO:0000256" key="2">
    <source>
        <dbReference type="ARBA" id="ARBA00023002"/>
    </source>
</evidence>
<dbReference type="InterPro" id="IPR001670">
    <property type="entry name" value="ADH_Fe/GldA"/>
</dbReference>
<dbReference type="Pfam" id="PF00465">
    <property type="entry name" value="Fe-ADH"/>
    <property type="match status" value="1"/>
</dbReference>
<dbReference type="InterPro" id="IPR039697">
    <property type="entry name" value="Alcohol_dehydrogenase_Fe"/>
</dbReference>
<dbReference type="EMBL" id="CP050063">
    <property type="protein sequence ID" value="QIP13869.1"/>
    <property type="molecule type" value="Genomic_DNA"/>
</dbReference>
<sequence>MSYQFNTPQTIIHGAGASRELLPQLARIGARRVFFVTDSYLEQTGLVQALAEPLRQAGLAVAVFSAVQPDPTEQNVLDGLAELIDHEADVVVAVGGAARWMRQKPWPS</sequence>
<reference evidence="4 5" key="1">
    <citation type="submission" date="2020-03" db="EMBL/GenBank/DDBJ databases">
        <authorList>
            <person name="Kim M.K."/>
        </authorList>
    </citation>
    <scope>NUCLEOTIDE SEQUENCE [LARGE SCALE GENOMIC DNA]</scope>
    <source>
        <strain evidence="4 5">BT328</strain>
    </source>
</reference>
<protein>
    <submittedName>
        <fullName evidence="4">Iron-containing alcohol dehydrogenase</fullName>
    </submittedName>
</protein>
<dbReference type="KEGG" id="spib:G8759_15245"/>
<dbReference type="GO" id="GO:0046872">
    <property type="term" value="F:metal ion binding"/>
    <property type="evidence" value="ECO:0007669"/>
    <property type="project" value="InterPro"/>
</dbReference>
<dbReference type="SUPFAM" id="SSF56796">
    <property type="entry name" value="Dehydroquinate synthase-like"/>
    <property type="match status" value="1"/>
</dbReference>
<dbReference type="PANTHER" id="PTHR11496:SF102">
    <property type="entry name" value="ALCOHOL DEHYDROGENASE 4"/>
    <property type="match status" value="1"/>
</dbReference>
<proteinExistence type="inferred from homology"/>
<dbReference type="Proteomes" id="UP000501802">
    <property type="component" value="Chromosome"/>
</dbReference>
<evidence type="ECO:0000256" key="1">
    <source>
        <dbReference type="ARBA" id="ARBA00007358"/>
    </source>
</evidence>
<keyword evidence="2" id="KW-0560">Oxidoreductase</keyword>
<accession>A0A6G9ANE6</accession>
<name>A0A6G9ANE6_9BACT</name>
<organism evidence="4 5">
    <name type="scientific">Spirosoma aureum</name>
    <dbReference type="NCBI Taxonomy" id="2692134"/>
    <lineage>
        <taxon>Bacteria</taxon>
        <taxon>Pseudomonadati</taxon>
        <taxon>Bacteroidota</taxon>
        <taxon>Cytophagia</taxon>
        <taxon>Cytophagales</taxon>
        <taxon>Cytophagaceae</taxon>
        <taxon>Spirosoma</taxon>
    </lineage>
</organism>
<dbReference type="GO" id="GO:0004022">
    <property type="term" value="F:alcohol dehydrogenase (NAD+) activity"/>
    <property type="evidence" value="ECO:0007669"/>
    <property type="project" value="TreeGrafter"/>
</dbReference>